<comment type="caution">
    <text evidence="1">The sequence shown here is derived from an EMBL/GenBank/DDBJ whole genome shotgun (WGS) entry which is preliminary data.</text>
</comment>
<protein>
    <submittedName>
        <fullName evidence="1">Uncharacterized protein</fullName>
    </submittedName>
</protein>
<organism evidence="1 2">
    <name type="scientific">Olivibacter jilunii</name>
    <dbReference type="NCBI Taxonomy" id="985016"/>
    <lineage>
        <taxon>Bacteria</taxon>
        <taxon>Pseudomonadati</taxon>
        <taxon>Bacteroidota</taxon>
        <taxon>Sphingobacteriia</taxon>
        <taxon>Sphingobacteriales</taxon>
        <taxon>Sphingobacteriaceae</taxon>
        <taxon>Olivibacter</taxon>
    </lineage>
</organism>
<evidence type="ECO:0000313" key="1">
    <source>
        <dbReference type="EMBL" id="MFD2961580.1"/>
    </source>
</evidence>
<proteinExistence type="predicted"/>
<dbReference type="Proteomes" id="UP001597560">
    <property type="component" value="Unassembled WGS sequence"/>
</dbReference>
<gene>
    <name evidence="1" type="ORF">ACFS6J_07285</name>
</gene>
<reference evidence="2" key="1">
    <citation type="journal article" date="2019" name="Int. J. Syst. Evol. Microbiol.">
        <title>The Global Catalogue of Microorganisms (GCM) 10K type strain sequencing project: providing services to taxonomists for standard genome sequencing and annotation.</title>
        <authorList>
            <consortium name="The Broad Institute Genomics Platform"/>
            <consortium name="The Broad Institute Genome Sequencing Center for Infectious Disease"/>
            <person name="Wu L."/>
            <person name="Ma J."/>
        </authorList>
    </citation>
    <scope>NUCLEOTIDE SEQUENCE [LARGE SCALE GENOMIC DNA]</scope>
    <source>
        <strain evidence="2">KCTC 23098</strain>
    </source>
</reference>
<evidence type="ECO:0000313" key="2">
    <source>
        <dbReference type="Proteomes" id="UP001597560"/>
    </source>
</evidence>
<name>A0ABW6AYZ8_9SPHI</name>
<dbReference type="EMBL" id="JBHUPA010000002">
    <property type="protein sequence ID" value="MFD2961580.1"/>
    <property type="molecule type" value="Genomic_DNA"/>
</dbReference>
<dbReference type="RefSeq" id="WP_377609781.1">
    <property type="nucleotide sequence ID" value="NZ_JBHUPA010000002.1"/>
</dbReference>
<sequence length="105" mass="11941">MANIATTSNKPKIKILGYTSYGTNLEIEYSIGDEDFRECTLTESEIERLIPRCNRIADMPSSFNPFSGDIGWSTSMIDIADYLDMHADEVVEAWRESEENLLIIQ</sequence>
<keyword evidence="2" id="KW-1185">Reference proteome</keyword>
<accession>A0ABW6AYZ8</accession>